<proteinExistence type="predicted"/>
<reference evidence="8" key="1">
    <citation type="journal article" date="2019" name="Int. J. Syst. Evol. Microbiol.">
        <title>The Global Catalogue of Microorganisms (GCM) 10K type strain sequencing project: providing services to taxonomists for standard genome sequencing and annotation.</title>
        <authorList>
            <consortium name="The Broad Institute Genomics Platform"/>
            <consortium name="The Broad Institute Genome Sequencing Center for Infectious Disease"/>
            <person name="Wu L."/>
            <person name="Ma J."/>
        </authorList>
    </citation>
    <scope>NUCLEOTIDE SEQUENCE [LARGE SCALE GENOMIC DNA]</scope>
    <source>
        <strain evidence="8">LMG 24813</strain>
    </source>
</reference>
<evidence type="ECO:0000256" key="2">
    <source>
        <dbReference type="ARBA" id="ARBA00022692"/>
    </source>
</evidence>
<evidence type="ECO:0000313" key="8">
    <source>
        <dbReference type="Proteomes" id="UP001595848"/>
    </source>
</evidence>
<feature type="transmembrane region" description="Helical" evidence="5">
    <location>
        <begin position="200"/>
        <end position="218"/>
    </location>
</feature>
<feature type="domain" description="EamA" evidence="6">
    <location>
        <begin position="143"/>
        <end position="273"/>
    </location>
</feature>
<feature type="transmembrane region" description="Helical" evidence="5">
    <location>
        <begin position="230"/>
        <end position="251"/>
    </location>
</feature>
<comment type="subcellular location">
    <subcellularLocation>
        <location evidence="1">Membrane</location>
        <topology evidence="1">Multi-pass membrane protein</topology>
    </subcellularLocation>
</comment>
<feature type="domain" description="EamA" evidence="6">
    <location>
        <begin position="4"/>
        <end position="132"/>
    </location>
</feature>
<evidence type="ECO:0000256" key="4">
    <source>
        <dbReference type="ARBA" id="ARBA00023136"/>
    </source>
</evidence>
<name>A0ABV8P5N5_9BURK</name>
<evidence type="ECO:0000256" key="1">
    <source>
        <dbReference type="ARBA" id="ARBA00004141"/>
    </source>
</evidence>
<keyword evidence="3 5" id="KW-1133">Transmembrane helix</keyword>
<evidence type="ECO:0000256" key="3">
    <source>
        <dbReference type="ARBA" id="ARBA00022989"/>
    </source>
</evidence>
<feature type="transmembrane region" description="Helical" evidence="5">
    <location>
        <begin position="118"/>
        <end position="136"/>
    </location>
</feature>
<keyword evidence="2 5" id="KW-0812">Transmembrane</keyword>
<feature type="transmembrane region" description="Helical" evidence="5">
    <location>
        <begin position="173"/>
        <end position="194"/>
    </location>
</feature>
<dbReference type="RefSeq" id="WP_217966477.1">
    <property type="nucleotide sequence ID" value="NZ_JAHTBN010000014.1"/>
</dbReference>
<comment type="caution">
    <text evidence="7">The sequence shown here is derived from an EMBL/GenBank/DDBJ whole genome shotgun (WGS) entry which is preliminary data.</text>
</comment>
<feature type="transmembrane region" description="Helical" evidence="5">
    <location>
        <begin position="29"/>
        <end position="52"/>
    </location>
</feature>
<feature type="transmembrane region" description="Helical" evidence="5">
    <location>
        <begin position="89"/>
        <end position="106"/>
    </location>
</feature>
<feature type="transmembrane region" description="Helical" evidence="5">
    <location>
        <begin position="257"/>
        <end position="275"/>
    </location>
</feature>
<gene>
    <name evidence="7" type="ORF">ACFOY1_20510</name>
</gene>
<dbReference type="PANTHER" id="PTHR22911:SF6">
    <property type="entry name" value="SOLUTE CARRIER FAMILY 35 MEMBER G1"/>
    <property type="match status" value="1"/>
</dbReference>
<evidence type="ECO:0000256" key="5">
    <source>
        <dbReference type="SAM" id="Phobius"/>
    </source>
</evidence>
<dbReference type="EMBL" id="JBHSBV010000011">
    <property type="protein sequence ID" value="MFC4203343.1"/>
    <property type="molecule type" value="Genomic_DNA"/>
</dbReference>
<accession>A0ABV8P5N5</accession>
<dbReference type="Pfam" id="PF00892">
    <property type="entry name" value="EamA"/>
    <property type="match status" value="2"/>
</dbReference>
<keyword evidence="4 5" id="KW-0472">Membrane</keyword>
<organism evidence="7 8">
    <name type="scientific">Candidimonas humi</name>
    <dbReference type="NCBI Taxonomy" id="683355"/>
    <lineage>
        <taxon>Bacteria</taxon>
        <taxon>Pseudomonadati</taxon>
        <taxon>Pseudomonadota</taxon>
        <taxon>Betaproteobacteria</taxon>
        <taxon>Burkholderiales</taxon>
        <taxon>Alcaligenaceae</taxon>
        <taxon>Candidimonas</taxon>
    </lineage>
</organism>
<dbReference type="InterPro" id="IPR000620">
    <property type="entry name" value="EamA_dom"/>
</dbReference>
<sequence>MQSLWMLLACAMFAIMGACVKVSVDLGASLAQVVLFRGVPSVLFLLLWARYYRRPLAPSSWRLHLWRNVAGVASMWLGFYALAHLPLSTAISLNYTAPLFIAGWMLGWGGSQRDPVRIMAVVAGFLGVVGILRPSIEHDHMLAAALGLAAGAMSAVAMMQLRELGRVGEPEWRTVLIFSSCVCISSAVGFGFGAWNPLSLKAWLALVALGSSGMVGQLAMTRAFGLGSALLTAALQYTTIIFAAILGIVFWGDRPDLIAWGGIALIIASGLLSIWRTFTEDRIVRDAETEAATAATAAAAAAE</sequence>
<keyword evidence="8" id="KW-1185">Reference proteome</keyword>
<evidence type="ECO:0000259" key="6">
    <source>
        <dbReference type="Pfam" id="PF00892"/>
    </source>
</evidence>
<feature type="transmembrane region" description="Helical" evidence="5">
    <location>
        <begin position="64"/>
        <end position="83"/>
    </location>
</feature>
<evidence type="ECO:0000313" key="7">
    <source>
        <dbReference type="EMBL" id="MFC4203343.1"/>
    </source>
</evidence>
<dbReference type="Proteomes" id="UP001595848">
    <property type="component" value="Unassembled WGS sequence"/>
</dbReference>
<protein>
    <submittedName>
        <fullName evidence="7">DMT family transporter</fullName>
    </submittedName>
</protein>
<dbReference type="PANTHER" id="PTHR22911">
    <property type="entry name" value="ACYL-MALONYL CONDENSING ENZYME-RELATED"/>
    <property type="match status" value="1"/>
</dbReference>
<feature type="transmembrane region" description="Helical" evidence="5">
    <location>
        <begin position="142"/>
        <end position="161"/>
    </location>
</feature>